<proteinExistence type="predicted"/>
<protein>
    <submittedName>
        <fullName evidence="1">Uncharacterized protein</fullName>
    </submittedName>
</protein>
<sequence>MAGYTWEKIKNKTKIVGRTSSSSFRVQKRNTYQEKKKNFFHFIESMNQLVNNTETQDTGQDK</sequence>
<gene>
    <name evidence="1" type="ORF">DERP_012031</name>
</gene>
<dbReference type="Proteomes" id="UP000887458">
    <property type="component" value="Unassembled WGS sequence"/>
</dbReference>
<dbReference type="EMBL" id="NJHN03000111">
    <property type="protein sequence ID" value="KAH9414381.1"/>
    <property type="molecule type" value="Genomic_DNA"/>
</dbReference>
<comment type="caution">
    <text evidence="1">The sequence shown here is derived from an EMBL/GenBank/DDBJ whole genome shotgun (WGS) entry which is preliminary data.</text>
</comment>
<organism evidence="1 2">
    <name type="scientific">Dermatophagoides pteronyssinus</name>
    <name type="common">European house dust mite</name>
    <dbReference type="NCBI Taxonomy" id="6956"/>
    <lineage>
        <taxon>Eukaryota</taxon>
        <taxon>Metazoa</taxon>
        <taxon>Ecdysozoa</taxon>
        <taxon>Arthropoda</taxon>
        <taxon>Chelicerata</taxon>
        <taxon>Arachnida</taxon>
        <taxon>Acari</taxon>
        <taxon>Acariformes</taxon>
        <taxon>Sarcoptiformes</taxon>
        <taxon>Astigmata</taxon>
        <taxon>Psoroptidia</taxon>
        <taxon>Analgoidea</taxon>
        <taxon>Pyroglyphidae</taxon>
        <taxon>Dermatophagoidinae</taxon>
        <taxon>Dermatophagoides</taxon>
    </lineage>
</organism>
<evidence type="ECO:0000313" key="1">
    <source>
        <dbReference type="EMBL" id="KAH9414381.1"/>
    </source>
</evidence>
<name>A0ABQ8IVN2_DERPT</name>
<reference evidence="1 2" key="1">
    <citation type="journal article" date="2018" name="J. Allergy Clin. Immunol.">
        <title>High-quality assembly of Dermatophagoides pteronyssinus genome and transcriptome reveals a wide range of novel allergens.</title>
        <authorList>
            <person name="Liu X.Y."/>
            <person name="Yang K.Y."/>
            <person name="Wang M.Q."/>
            <person name="Kwok J.S."/>
            <person name="Zeng X."/>
            <person name="Yang Z."/>
            <person name="Xiao X.J."/>
            <person name="Lau C.P."/>
            <person name="Li Y."/>
            <person name="Huang Z.M."/>
            <person name="Ba J.G."/>
            <person name="Yim A.K."/>
            <person name="Ouyang C.Y."/>
            <person name="Ngai S.M."/>
            <person name="Chan T.F."/>
            <person name="Leung E.L."/>
            <person name="Liu L."/>
            <person name="Liu Z.G."/>
            <person name="Tsui S.K."/>
        </authorList>
    </citation>
    <scope>NUCLEOTIDE SEQUENCE [LARGE SCALE GENOMIC DNA]</scope>
    <source>
        <strain evidence="1">Derp</strain>
    </source>
</reference>
<reference evidence="1 2" key="2">
    <citation type="journal article" date="2022" name="Mol. Biol. Evol.">
        <title>Comparative Genomics Reveals Insights into the Divergent Evolution of Astigmatic Mites and Household Pest Adaptations.</title>
        <authorList>
            <person name="Xiong Q."/>
            <person name="Wan A.T."/>
            <person name="Liu X."/>
            <person name="Fung C.S."/>
            <person name="Xiao X."/>
            <person name="Malainual N."/>
            <person name="Hou J."/>
            <person name="Wang L."/>
            <person name="Wang M."/>
            <person name="Yang K.Y."/>
            <person name="Cui Y."/>
            <person name="Leung E.L."/>
            <person name="Nong W."/>
            <person name="Shin S.K."/>
            <person name="Au S.W."/>
            <person name="Jeong K.Y."/>
            <person name="Chew F.T."/>
            <person name="Hui J.H."/>
            <person name="Leung T.F."/>
            <person name="Tungtrongchitr A."/>
            <person name="Zhong N."/>
            <person name="Liu Z."/>
            <person name="Tsui S.K."/>
        </authorList>
    </citation>
    <scope>NUCLEOTIDE SEQUENCE [LARGE SCALE GENOMIC DNA]</scope>
    <source>
        <strain evidence="1">Derp</strain>
    </source>
</reference>
<accession>A0ABQ8IVN2</accession>
<evidence type="ECO:0000313" key="2">
    <source>
        <dbReference type="Proteomes" id="UP000887458"/>
    </source>
</evidence>
<keyword evidence="2" id="KW-1185">Reference proteome</keyword>